<feature type="domain" description="REJ" evidence="18">
    <location>
        <begin position="734"/>
        <end position="1283"/>
    </location>
</feature>
<keyword evidence="7 14" id="KW-1133">Transmembrane helix</keyword>
<feature type="transmembrane region" description="Helical" evidence="14">
    <location>
        <begin position="2495"/>
        <end position="2517"/>
    </location>
</feature>
<dbReference type="InterPro" id="IPR046791">
    <property type="entry name" value="Polycystin_dom"/>
</dbReference>
<feature type="transmembrane region" description="Helical" evidence="14">
    <location>
        <begin position="2281"/>
        <end position="2304"/>
    </location>
</feature>
<feature type="transmembrane region" description="Helical" evidence="14">
    <location>
        <begin position="2690"/>
        <end position="2710"/>
    </location>
</feature>
<protein>
    <submittedName>
        <fullName evidence="19">Polycystic kidney disease protein 1-like 1</fullName>
    </submittedName>
</protein>
<gene>
    <name evidence="19" type="ORF">JOB18_045262</name>
</gene>
<dbReference type="Pfam" id="PF08016">
    <property type="entry name" value="PKD_channel"/>
    <property type="match status" value="1"/>
</dbReference>
<dbReference type="InterPro" id="IPR002859">
    <property type="entry name" value="PKD/REJ-like"/>
</dbReference>
<dbReference type="GO" id="GO:0006816">
    <property type="term" value="P:calcium ion transport"/>
    <property type="evidence" value="ECO:0007669"/>
    <property type="project" value="TreeGrafter"/>
</dbReference>
<evidence type="ECO:0000256" key="3">
    <source>
        <dbReference type="ARBA" id="ARBA00007200"/>
    </source>
</evidence>
<feature type="domain" description="PKD" evidence="15">
    <location>
        <begin position="566"/>
        <end position="647"/>
    </location>
</feature>
<dbReference type="PROSITE" id="PS50221">
    <property type="entry name" value="GAIN_B"/>
    <property type="match status" value="1"/>
</dbReference>
<evidence type="ECO:0000256" key="13">
    <source>
        <dbReference type="SAM" id="MobiDB-lite"/>
    </source>
</evidence>
<dbReference type="Pfam" id="PF20519">
    <property type="entry name" value="Polycystin_dom"/>
    <property type="match status" value="1"/>
</dbReference>
<dbReference type="InterPro" id="IPR057244">
    <property type="entry name" value="GAIN_B"/>
</dbReference>
<dbReference type="PANTHER" id="PTHR46730">
    <property type="entry name" value="POLYCYSTIN-1"/>
    <property type="match status" value="1"/>
</dbReference>
<dbReference type="Pfam" id="PF00801">
    <property type="entry name" value="PKD"/>
    <property type="match status" value="2"/>
</dbReference>
<feature type="region of interest" description="Disordered" evidence="13">
    <location>
        <begin position="2146"/>
        <end position="2168"/>
    </location>
</feature>
<dbReference type="InterPro" id="IPR000203">
    <property type="entry name" value="GPS"/>
</dbReference>
<dbReference type="Pfam" id="PF01825">
    <property type="entry name" value="GPS"/>
    <property type="match status" value="1"/>
</dbReference>
<evidence type="ECO:0000259" key="15">
    <source>
        <dbReference type="PROSITE" id="PS50093"/>
    </source>
</evidence>
<dbReference type="InterPro" id="IPR001024">
    <property type="entry name" value="PLAT/LH2_dom"/>
</dbReference>
<comment type="caution">
    <text evidence="12">Lacks conserved residue(s) required for the propagation of feature annotation.</text>
</comment>
<name>A0AAV6TBL8_SOLSE</name>
<dbReference type="InterPro" id="IPR000601">
    <property type="entry name" value="PKD_dom"/>
</dbReference>
<feature type="domain" description="PKD" evidence="15">
    <location>
        <begin position="676"/>
        <end position="729"/>
    </location>
</feature>
<feature type="region of interest" description="Disordered" evidence="13">
    <location>
        <begin position="272"/>
        <end position="296"/>
    </location>
</feature>
<comment type="subcellular location">
    <subcellularLocation>
        <location evidence="2">Cell membrane</location>
        <topology evidence="2">Multi-pass membrane protein</topology>
    </subcellularLocation>
    <subcellularLocation>
        <location evidence="1">Cell projection</location>
        <location evidence="1">Cilium</location>
    </subcellularLocation>
</comment>
<feature type="region of interest" description="Disordered" evidence="13">
    <location>
        <begin position="1047"/>
        <end position="1108"/>
    </location>
</feature>
<dbReference type="SMART" id="SM00089">
    <property type="entry name" value="PKD"/>
    <property type="match status" value="2"/>
</dbReference>
<evidence type="ECO:0000256" key="2">
    <source>
        <dbReference type="ARBA" id="ARBA00004651"/>
    </source>
</evidence>
<dbReference type="Pfam" id="PF01477">
    <property type="entry name" value="PLAT"/>
    <property type="match status" value="1"/>
</dbReference>
<reference evidence="19 20" key="1">
    <citation type="journal article" date="2021" name="Sci. Rep.">
        <title>Chromosome anchoring in Senegalese sole (Solea senegalensis) reveals sex-associated markers and genome rearrangements in flatfish.</title>
        <authorList>
            <person name="Guerrero-Cozar I."/>
            <person name="Gomez-Garrido J."/>
            <person name="Berbel C."/>
            <person name="Martinez-Blanch J.F."/>
            <person name="Alioto T."/>
            <person name="Claros M.G."/>
            <person name="Gagnaire P.A."/>
            <person name="Manchado M."/>
        </authorList>
    </citation>
    <scope>NUCLEOTIDE SEQUENCE [LARGE SCALE GENOMIC DNA]</scope>
    <source>
        <strain evidence="19">Sse05_10M</strain>
    </source>
</reference>
<feature type="transmembrane region" description="Helical" evidence="14">
    <location>
        <begin position="2053"/>
        <end position="2074"/>
    </location>
</feature>
<accession>A0AAV6TBL8</accession>
<evidence type="ECO:0000313" key="19">
    <source>
        <dbReference type="EMBL" id="KAG7526790.1"/>
    </source>
</evidence>
<feature type="region of interest" description="Disordered" evidence="13">
    <location>
        <begin position="1124"/>
        <end position="1182"/>
    </location>
</feature>
<keyword evidence="6" id="KW-0677">Repeat</keyword>
<feature type="compositionally biased region" description="Basic and acidic residues" evidence="13">
    <location>
        <begin position="1084"/>
        <end position="1098"/>
    </location>
</feature>
<feature type="transmembrane region" description="Helical" evidence="14">
    <location>
        <begin position="2625"/>
        <end position="2647"/>
    </location>
</feature>
<dbReference type="SMART" id="SM00308">
    <property type="entry name" value="LH2"/>
    <property type="match status" value="1"/>
</dbReference>
<evidence type="ECO:0000256" key="4">
    <source>
        <dbReference type="ARBA" id="ARBA00022475"/>
    </source>
</evidence>
<organism evidence="19 20">
    <name type="scientific">Solea senegalensis</name>
    <name type="common">Senegalese sole</name>
    <dbReference type="NCBI Taxonomy" id="28829"/>
    <lineage>
        <taxon>Eukaryota</taxon>
        <taxon>Metazoa</taxon>
        <taxon>Chordata</taxon>
        <taxon>Craniata</taxon>
        <taxon>Vertebrata</taxon>
        <taxon>Euteleostomi</taxon>
        <taxon>Actinopterygii</taxon>
        <taxon>Neopterygii</taxon>
        <taxon>Teleostei</taxon>
        <taxon>Neoteleostei</taxon>
        <taxon>Acanthomorphata</taxon>
        <taxon>Carangaria</taxon>
        <taxon>Pleuronectiformes</taxon>
        <taxon>Pleuronectoidei</taxon>
        <taxon>Soleidae</taxon>
        <taxon>Solea</taxon>
    </lineage>
</organism>
<dbReference type="InterPro" id="IPR022409">
    <property type="entry name" value="PKD/Chitinase_dom"/>
</dbReference>
<keyword evidence="10" id="KW-1015">Disulfide bond</keyword>
<dbReference type="GO" id="GO:0005886">
    <property type="term" value="C:plasma membrane"/>
    <property type="evidence" value="ECO:0007669"/>
    <property type="project" value="UniProtKB-SubCell"/>
</dbReference>
<feature type="transmembrane region" description="Helical" evidence="14">
    <location>
        <begin position="1807"/>
        <end position="1827"/>
    </location>
</feature>
<keyword evidence="20" id="KW-1185">Reference proteome</keyword>
<feature type="transmembrane region" description="Helical" evidence="14">
    <location>
        <begin position="2214"/>
        <end position="2236"/>
    </location>
</feature>
<evidence type="ECO:0000256" key="10">
    <source>
        <dbReference type="ARBA" id="ARBA00023157"/>
    </source>
</evidence>
<proteinExistence type="inferred from homology"/>
<keyword evidence="9 14" id="KW-0472">Membrane</keyword>
<feature type="domain" description="GAIN-B" evidence="17">
    <location>
        <begin position="1640"/>
        <end position="1791"/>
    </location>
</feature>
<feature type="compositionally biased region" description="Polar residues" evidence="13">
    <location>
        <begin position="2842"/>
        <end position="2860"/>
    </location>
</feature>
<keyword evidence="5 14" id="KW-0812">Transmembrane</keyword>
<dbReference type="EMBL" id="JAGKHQ010000001">
    <property type="protein sequence ID" value="KAG7526790.1"/>
    <property type="molecule type" value="Genomic_DNA"/>
</dbReference>
<evidence type="ECO:0000256" key="12">
    <source>
        <dbReference type="PROSITE-ProRule" id="PRU00152"/>
    </source>
</evidence>
<keyword evidence="4" id="KW-1003">Cell membrane</keyword>
<evidence type="ECO:0000256" key="5">
    <source>
        <dbReference type="ARBA" id="ARBA00022692"/>
    </source>
</evidence>
<dbReference type="GO" id="GO:0005929">
    <property type="term" value="C:cilium"/>
    <property type="evidence" value="ECO:0007669"/>
    <property type="project" value="UniProtKB-SubCell"/>
</dbReference>
<evidence type="ECO:0000256" key="1">
    <source>
        <dbReference type="ARBA" id="ARBA00004138"/>
    </source>
</evidence>
<feature type="transmembrane region" description="Helical" evidence="14">
    <location>
        <begin position="2014"/>
        <end position="2033"/>
    </location>
</feature>
<evidence type="ECO:0000259" key="16">
    <source>
        <dbReference type="PROSITE" id="PS50095"/>
    </source>
</evidence>
<keyword evidence="8" id="KW-0969">Cilium</keyword>
<evidence type="ECO:0000259" key="17">
    <source>
        <dbReference type="PROSITE" id="PS50221"/>
    </source>
</evidence>
<dbReference type="InterPro" id="IPR013122">
    <property type="entry name" value="PKD1_2_channel"/>
</dbReference>
<feature type="region of interest" description="Disordered" evidence="13">
    <location>
        <begin position="2842"/>
        <end position="2876"/>
    </location>
</feature>
<dbReference type="PANTHER" id="PTHR46730:SF4">
    <property type="entry name" value="POLYCYSTIC KIDNEY DISEASE PROTEIN 1-LIKE 1"/>
    <property type="match status" value="1"/>
</dbReference>
<feature type="domain" description="PLAT" evidence="16">
    <location>
        <begin position="1852"/>
        <end position="1970"/>
    </location>
</feature>
<keyword evidence="11" id="KW-0966">Cell projection</keyword>
<comment type="similarity">
    <text evidence="3">Belongs to the polycystin family.</text>
</comment>
<evidence type="ECO:0000256" key="9">
    <source>
        <dbReference type="ARBA" id="ARBA00023136"/>
    </source>
</evidence>
<dbReference type="GO" id="GO:0005261">
    <property type="term" value="F:monoatomic cation channel activity"/>
    <property type="evidence" value="ECO:0007669"/>
    <property type="project" value="TreeGrafter"/>
</dbReference>
<dbReference type="CDD" id="cd00146">
    <property type="entry name" value="PKD"/>
    <property type="match status" value="2"/>
</dbReference>
<dbReference type="PROSITE" id="PS51111">
    <property type="entry name" value="REJ"/>
    <property type="match status" value="1"/>
</dbReference>
<feature type="compositionally biased region" description="Basic and acidic residues" evidence="13">
    <location>
        <begin position="2146"/>
        <end position="2163"/>
    </location>
</feature>
<dbReference type="Proteomes" id="UP000693946">
    <property type="component" value="Linkage Group LG1"/>
</dbReference>
<evidence type="ECO:0000313" key="20">
    <source>
        <dbReference type="Proteomes" id="UP000693946"/>
    </source>
</evidence>
<dbReference type="PROSITE" id="PS50095">
    <property type="entry name" value="PLAT"/>
    <property type="match status" value="1"/>
</dbReference>
<evidence type="ECO:0000256" key="11">
    <source>
        <dbReference type="ARBA" id="ARBA00023273"/>
    </source>
</evidence>
<comment type="caution">
    <text evidence="19">The sequence shown here is derived from an EMBL/GenBank/DDBJ whole genome shotgun (WGS) entry which is preliminary data.</text>
</comment>
<feature type="compositionally biased region" description="Low complexity" evidence="13">
    <location>
        <begin position="272"/>
        <end position="283"/>
    </location>
</feature>
<dbReference type="PROSITE" id="PS50093">
    <property type="entry name" value="PKD"/>
    <property type="match status" value="2"/>
</dbReference>
<evidence type="ECO:0000259" key="18">
    <source>
        <dbReference type="PROSITE" id="PS51111"/>
    </source>
</evidence>
<evidence type="ECO:0000256" key="6">
    <source>
        <dbReference type="ARBA" id="ARBA00022737"/>
    </source>
</evidence>
<evidence type="ECO:0000256" key="8">
    <source>
        <dbReference type="ARBA" id="ARBA00023069"/>
    </source>
</evidence>
<dbReference type="InterPro" id="IPR014010">
    <property type="entry name" value="REJ_dom"/>
</dbReference>
<dbReference type="Pfam" id="PF02010">
    <property type="entry name" value="REJ"/>
    <property type="match status" value="2"/>
</dbReference>
<evidence type="ECO:0000256" key="7">
    <source>
        <dbReference type="ARBA" id="ARBA00022989"/>
    </source>
</evidence>
<evidence type="ECO:0000256" key="14">
    <source>
        <dbReference type="SAM" id="Phobius"/>
    </source>
</evidence>
<feature type="transmembrane region" description="Helical" evidence="14">
    <location>
        <begin position="2248"/>
        <end position="2269"/>
    </location>
</feature>
<sequence>MNPRVSVTLTRYQVAALTFESCYCGNHRLHGLVFSECVNASSSPGGSESGRESVLHCPVAGEPGTVALYRTAGPFLHTVSLSTSSERVPAGKTFVLEVSGKLAGRPDQPTGIQSRAGQDFSYVTVEFLGVTPKVQSSRHVSLLDDGSFSVSSEWFLQTPGKYQINVSVSNLLSTLSSSLHLSVLHPSLDNVAISGPVVFSVCAHLQNSQNTAVCQTWFNPGNREEDNETKEEEEKRDCVKTEDSFPNNTLIYYDQTFQLLLNLKLHEGKCDFSSSSKDNNSCSWDNVGNESKKSETSNHQDFIHNIHDNIIHNLLHLHPLNQSSCPLHLHFLRSIFSTAPRSSLLLLSIVLPQALMANKQICALRPSGSCMSAVPTCADFSLEVVNPGGRNCTGSSVIWVFILDNAVVINTTTEGWNVKVSLPLAGRYNVTVKAGNWTLFQTHVLVQDPVGELVLSVPRVIRPDHRQPVSFSVAAGSDMTVSLLVNATQVYRNCTYAAGEEVTVVLLFDHTGASVVELRAENRVSSQNKSVRLCAEGDGKSLLQVRANPNWQPPATQSPANSEGHDVVQIFAAMSAYLTNKDITFLAVADPPDNAEFTWHFGDSTSVRTTSRTVTKRYHKPGKFAVVVVMSAGQTSITSAVFPLIVQRAVKLNRLVHQPSVLQNQTVNVSCRVNVGTNLTFLWSFGDGSCIRLGQSTEQHVFHRTGEFTVEVTVSNLVSSASLKSHIFVVEQPCQPPPVKNMGPLKLQVQRYEVIRLGVTYDTELDCDSSGGLHYTWTLLDSAGRSLHLPLTDTHRQSLTLQSYFLQYDTYTATARVQVIDSVVYSNYSVKVQVMPSSPVAVIQGGTNVFINNRNTTIITLDGQRSYDPDFPKNPLSYSWTCKPLSSITTSCFHQRISTSSPVLTFAVSLLKCNFDQFQFTLTVQSAERSASAETFLTVAPHVLGKLSLSCPRCQGNQVSWDWSFSVSTSCEDCDVSPHHIQYSWSLYLVNASSKHVVEVPFCHTVDLSAPSTISEGPAEQLQTPEISSLPDSHYNAAPLLTEITSESEATKLNLGHTDTGTSSETSRDMSNKAGAEGTELDPSENHDAQFDRSKDIHGFSSHSDSSSDWEMYFPDLGSGDFAGELGSDYDVPFPSAEEGEPGSSAGRPTGADGETFSLGDDSAFDPAAHEGDGSNLLVSRPSVVTQQPTLLDLPRDPVDRVLFESYTYTGISSPVLSVRPFSLRPGSRYMLELTAKSHDRSVGRTQLFLETKSVPEGARCQVQPVMGSELHTHFSVFCTSGKEPGFLRDTSPLHDDPDLELSGSGLRNLSALVKLGNSREIGNYISLLSSVLNRLSLDTEANTQAQRHVRCVLICTLCELKSGDQASILDSVSTLKDLLQVTNQVTLSSVRHVTLHIQAVSYLFVESSTAATYHLDHKTLSTLVVLLSYNLQAAVTNRDFTPEMHNSDNITHVRESDSHNCCIRASATGDLIAGGLTSAEQTRRLVVDVLQTASDLMLTYILFHKVQQHRVSTDLLTLYATYQNQTSPVISSGSTTFYIPASLVQLLFVHHSRATESRQRPPCVLGLLTELATDPYTSTRRPTQFSGPVVDLSLYKCNTRRKIPVRSLVLPVSVQLRHPPGNRSSVHEHVLVHTQVNYHSFNLTQDHLHQAVQLSVEFTPPPNKVFPVMLLFRMFEKPTPSMHHLRRIHDWESDSICITLPPSYLNAAGVGHLALLNAEFGKARRHKHLSEQISYTLTVVSSQCLSWDDHQGAWTHRGCRTQRGDTTSAVNCSCHQLRPLTVVQHHIQSSNDTSSLEPFLSVSQDLTVLAVLVLCACLCLPASVACRRADADNEKHRRVHYLSDNSPFDPCLYAVTIHTGLCSAATMTSKMQFTSLYGEDGVSHTKELQVPGCTLFRRNSQDTFLLSAAESLGSMWGVHIWHDGSGPSPDWYLKHVEVSEVNSRRAWLFLGQCWLAVNKCDGQVERMLRVCTHGLGFAEMLRFKLSDLLADFHIWMSVYSCPCPSLFTHAQRLGVCLLLLLGYSCVDAVIISQMDDQLPFELGFLDVSAVSVATGLLSVVAVLPGATGISCLFRLREVKRRRSGVQQGKGRNTEKGFVEESLSVNDSVAHASWNKLEQWLQDAWRKTYQGTDGLPLSATILENKDTDKERVNRPDVDDHETTQGKQLDPADVLSRMKDEDHIVQNEKVDPGGKCRYHATDKLKGRRNGAATRWCHRLAWTLCLLLCLCCLVLSALLGMRFSSSKRMLWIHSLFFSLVFCIFVIQPAVIRSSSSLRKHVQTWSSCLPLVCVDLCVCVSMIVLMLCVTHGSSFSDHYHLNQAVRKHFIRNNENCDFMSIQNHEDWWRWIQTKLLNVLYKNTSTINEQSHILIGEPILWKTGIYSSLQEHSLFPDSTATVPTVTPMRTCGHLGCYAGHSTAFGLGHTKSDAASRLTLLRSDGWLDRRTVALKVQFTLFSPAPNLYTSVTLLTEQSPTGVLMPSSKVQSVRVYSTPAVWDYVVMVCQLVFLLLSLLQFCLQMCTLMQQGLMGYWKTPCNWLEVALLTVTLVRCVYYAHHSIVITDAAELLQRRNGHVDVSFLASWEQDIRTLCGLTLFLLTLKCVTVLRGNETLASSATLFTRSLCSLCWPMVSGLILLVALSCAGNLLFVQRSWAFSSIPRSLQTLLCRCGGVRPLRSLLLSGRDFLFCGTLYLSSTMVWTAVVIAVVSTLVRRSRRSESRRDTVFTVAEMGSYITQRLSEFVLKREPKWIDDHVESRTFYLEEFESLVDELLFRLNALSNCLHHTLPPKLHHDAEEEEEDSPIASPTQEALSMDTWDFGGAQMAEEKLRSMLELEMLQCLQQKSQQRNTSDTIVASTNQQQPEEREEDPGLNRPSFPESASVIEMWTEDVMETQDGHRINTNDSCWISKTQATHTEVVVEVLVHDEPGDAESDTGGPIHLK</sequence>